<evidence type="ECO:0000313" key="1">
    <source>
        <dbReference type="EMBL" id="QJA43826.1"/>
    </source>
</evidence>
<dbReference type="EMBL" id="MT144588">
    <property type="protein sequence ID" value="QJH93395.1"/>
    <property type="molecule type" value="Genomic_DNA"/>
</dbReference>
<protein>
    <submittedName>
        <fullName evidence="1">Uncharacterized protein</fullName>
    </submittedName>
</protein>
<accession>A0A6H1Z7I4</accession>
<dbReference type="EMBL" id="MT143971">
    <property type="protein sequence ID" value="QJA43826.1"/>
    <property type="molecule type" value="Genomic_DNA"/>
</dbReference>
<sequence>MKTFEKLGQTLGKLVDEKQAAYGDSFGRSGQVMRILYPSGIQPEQYDDALAVVRIIDKLFRVASKKDAFGESPGLDIAGYGLLMANRHNLEKPVDK</sequence>
<gene>
    <name evidence="1" type="ORF">TM448A00064_0005</name>
    <name evidence="2" type="ORF">TM448B00061_0015</name>
</gene>
<organism evidence="1">
    <name type="scientific">viral metagenome</name>
    <dbReference type="NCBI Taxonomy" id="1070528"/>
    <lineage>
        <taxon>unclassified sequences</taxon>
        <taxon>metagenomes</taxon>
        <taxon>organismal metagenomes</taxon>
    </lineage>
</organism>
<dbReference type="AlphaFoldDB" id="A0A6H1Z7I4"/>
<proteinExistence type="predicted"/>
<reference evidence="1" key="1">
    <citation type="submission" date="2020-03" db="EMBL/GenBank/DDBJ databases">
        <title>The deep terrestrial virosphere.</title>
        <authorList>
            <person name="Holmfeldt K."/>
            <person name="Nilsson E."/>
            <person name="Simone D."/>
            <person name="Lopez-Fernandez M."/>
            <person name="Wu X."/>
            <person name="de Brujin I."/>
            <person name="Lundin D."/>
            <person name="Andersson A."/>
            <person name="Bertilsson S."/>
            <person name="Dopson M."/>
        </authorList>
    </citation>
    <scope>NUCLEOTIDE SEQUENCE</scope>
    <source>
        <strain evidence="1">TM448A00064</strain>
        <strain evidence="2">TM448B00061</strain>
    </source>
</reference>
<evidence type="ECO:0000313" key="2">
    <source>
        <dbReference type="EMBL" id="QJH93395.1"/>
    </source>
</evidence>
<name>A0A6H1Z7I4_9ZZZZ</name>